<dbReference type="InterPro" id="IPR010920">
    <property type="entry name" value="LSM_dom_sf"/>
</dbReference>
<feature type="transmembrane region" description="Helical" evidence="8">
    <location>
        <begin position="688"/>
        <end position="709"/>
    </location>
</feature>
<keyword evidence="5" id="KW-0732">Signal</keyword>
<feature type="transmembrane region" description="Helical" evidence="8">
    <location>
        <begin position="715"/>
        <end position="739"/>
    </location>
</feature>
<dbReference type="InterPro" id="IPR028082">
    <property type="entry name" value="Peripla_BP_I"/>
</dbReference>
<comment type="similarity">
    <text evidence="2">Belongs to the leucine-binding protein family.</text>
</comment>
<organism evidence="10 11">
    <name type="scientific">Desulfonema ishimotonii</name>
    <dbReference type="NCBI Taxonomy" id="45657"/>
    <lineage>
        <taxon>Bacteria</taxon>
        <taxon>Pseudomonadati</taxon>
        <taxon>Thermodesulfobacteriota</taxon>
        <taxon>Desulfobacteria</taxon>
        <taxon>Desulfobacterales</taxon>
        <taxon>Desulfococcaceae</taxon>
        <taxon>Desulfonema</taxon>
    </lineage>
</organism>
<comment type="subcellular location">
    <subcellularLocation>
        <location evidence="1">Cell membrane</location>
        <topology evidence="1">Multi-pass membrane protein</topology>
    </subcellularLocation>
</comment>
<dbReference type="InterPro" id="IPR023408">
    <property type="entry name" value="MscS_beta-dom_sf"/>
</dbReference>
<evidence type="ECO:0000256" key="7">
    <source>
        <dbReference type="ARBA" id="ARBA00023136"/>
    </source>
</evidence>
<dbReference type="EMBL" id="BEXT01000001">
    <property type="protein sequence ID" value="GBC63665.1"/>
    <property type="molecule type" value="Genomic_DNA"/>
</dbReference>
<dbReference type="PROSITE" id="PS50042">
    <property type="entry name" value="CNMP_BINDING_3"/>
    <property type="match status" value="1"/>
</dbReference>
<dbReference type="SUPFAM" id="SSF50182">
    <property type="entry name" value="Sm-like ribonucleoproteins"/>
    <property type="match status" value="1"/>
</dbReference>
<dbReference type="InterPro" id="IPR014710">
    <property type="entry name" value="RmlC-like_jellyroll"/>
</dbReference>
<evidence type="ECO:0000256" key="2">
    <source>
        <dbReference type="ARBA" id="ARBA00010062"/>
    </source>
</evidence>
<dbReference type="Pfam" id="PF00027">
    <property type="entry name" value="cNMP_binding"/>
    <property type="match status" value="1"/>
</dbReference>
<dbReference type="Pfam" id="PF00924">
    <property type="entry name" value="MS_channel_2nd"/>
    <property type="match status" value="1"/>
</dbReference>
<evidence type="ECO:0000256" key="4">
    <source>
        <dbReference type="ARBA" id="ARBA00022692"/>
    </source>
</evidence>
<sequence>MMQSKQMRYILIGVLVSITMIGLGCSEQLKQYFESNEDEIHIALVGPMTGESKSVGKAFANGVRLYVEDVNRRGGVNGKRLVIDTYDDQNKPGLAHDEASRLVEQNRAVAVIGHHYSTCSISAGKIYKEFGIPAISPASTNVSVTLNNPWFFRASFNDNLQGRFLANYAHKVFGQPNVSIICEDDDYGRYLAQTFEETSAALGSTVKHKWKFVADTRQTAARMDQIVRELAAEKDAGVVFLATHAGPGIRLLRLMKEKKILNTLMGPDAFASETFRRGFDEFPKERRSPGYYTNGLYVTTPLIFDTSDAKGQQFRETYRRHYGQVPGWHAAFAYDSALLIVHALRATGAEGTPETIREDRIKIRNFLAGMNSPDNALEGVTGLNYFDKKGDARKPVLIGVYKNQNIVSALNQFQTTSNPAVRSYLETKLKKDRVITFEENFMYRINVVFTGVEIRKVSNMDFDNLTCTLDFDLWFRYLGENDLDKIRFLNAAEPLVRLEKSLETTEEAALPSSWIFREKALRTKDGINYRRYRGRGRFQMDFIPERYVYGEHILGISFHHPELDRNNLIYVRDVIGMGNGHDEEALLKRMQDDQVVSRTSGWKIKSVWFFQDLVEENAMGNPEYINITGGSVNYSRFNVGVRVMPDKFILRNIIPGEWVGYMLLLSAFMVMVLPFVGKTRTFRPFLRILWIFQIGAAFLLLLSGEYYLINHLGGTYYLGPIILTFNILWWIIPAFLLSVGVRRFIWNPLEEQTGRSVPHIIRNSISLTIYMLATFGIVAFVFDQRLTSLLATSGVIAMIIGLAIQINISNIFSGIAINVERPFRVGDWVRINDFKEGRVVDINWRATRIKTRDDTLLSIPNSQASESAIENFSSPDNGFFKYFTVHIDPVHPPERVKKILLDAALAAEGVETDPPPSTRFLGLADGVTGTSKPWVSNYLISVYVRDYGKKFAYNESVWTSVWTHLRRAGIRPVMPRQEMHMVLEGIRRKKAIESRPLLLLDELELFEPFSPDARHFLARHMKRCHFYTGESVVRQGDSGNSLFIIEEGVVGIHVKFENRTKAVEVARLGAGDFFGEMALLTGEKRTATIISVTETWLYEITKEDIAPFIEQEPKISRRLSDILTARKIATASRKDAKDPYALDKETLATQLFNRIQNFFGF</sequence>
<dbReference type="AlphaFoldDB" id="A0A401G3H4"/>
<evidence type="ECO:0000259" key="9">
    <source>
        <dbReference type="PROSITE" id="PS50042"/>
    </source>
</evidence>
<proteinExistence type="inferred from homology"/>
<evidence type="ECO:0000256" key="6">
    <source>
        <dbReference type="ARBA" id="ARBA00022989"/>
    </source>
</evidence>
<dbReference type="Gene3D" id="2.30.30.60">
    <property type="match status" value="1"/>
</dbReference>
<dbReference type="Proteomes" id="UP000288096">
    <property type="component" value="Unassembled WGS sequence"/>
</dbReference>
<dbReference type="SUPFAM" id="SSF51206">
    <property type="entry name" value="cAMP-binding domain-like"/>
    <property type="match status" value="1"/>
</dbReference>
<dbReference type="PROSITE" id="PS51257">
    <property type="entry name" value="PROKAR_LIPOPROTEIN"/>
    <property type="match status" value="1"/>
</dbReference>
<dbReference type="SMART" id="SM00100">
    <property type="entry name" value="cNMP"/>
    <property type="match status" value="1"/>
</dbReference>
<evidence type="ECO:0000256" key="1">
    <source>
        <dbReference type="ARBA" id="ARBA00004651"/>
    </source>
</evidence>
<feature type="transmembrane region" description="Helical" evidence="8">
    <location>
        <begin position="788"/>
        <end position="808"/>
    </location>
</feature>
<feature type="domain" description="Cyclic nucleotide-binding" evidence="9">
    <location>
        <begin position="1005"/>
        <end position="1126"/>
    </location>
</feature>
<protein>
    <recommendedName>
        <fullName evidence="9">Cyclic nucleotide-binding domain-containing protein</fullName>
    </recommendedName>
</protein>
<feature type="transmembrane region" description="Helical" evidence="8">
    <location>
        <begin position="760"/>
        <end position="782"/>
    </location>
</feature>
<dbReference type="SUPFAM" id="SSF82689">
    <property type="entry name" value="Mechanosensitive channel protein MscS (YggB), C-terminal domain"/>
    <property type="match status" value="1"/>
</dbReference>
<reference evidence="11" key="2">
    <citation type="submission" date="2019-01" db="EMBL/GenBank/DDBJ databases">
        <title>Genome sequence of Desulfonema ishimotonii strain Tokyo 01.</title>
        <authorList>
            <person name="Fukui M."/>
        </authorList>
    </citation>
    <scope>NUCLEOTIDE SEQUENCE [LARGE SCALE GENOMIC DNA]</scope>
    <source>
        <strain evidence="11">Tokyo 01</strain>
    </source>
</reference>
<evidence type="ECO:0000256" key="5">
    <source>
        <dbReference type="ARBA" id="ARBA00022729"/>
    </source>
</evidence>
<dbReference type="PANTHER" id="PTHR47151">
    <property type="entry name" value="LEU/ILE/VAL-BINDING ABC TRANSPORTER SUBUNIT"/>
    <property type="match status" value="1"/>
</dbReference>
<dbReference type="CDD" id="cd19985">
    <property type="entry name" value="PBP1_ABC_HAAT-like"/>
    <property type="match status" value="1"/>
</dbReference>
<reference evidence="11" key="1">
    <citation type="submission" date="2017-11" db="EMBL/GenBank/DDBJ databases">
        <authorList>
            <person name="Watanabe M."/>
            <person name="Kojima H."/>
        </authorList>
    </citation>
    <scope>NUCLEOTIDE SEQUENCE [LARGE SCALE GENOMIC DNA]</scope>
    <source>
        <strain evidence="11">Tokyo 01</strain>
    </source>
</reference>
<dbReference type="GO" id="GO:0005886">
    <property type="term" value="C:plasma membrane"/>
    <property type="evidence" value="ECO:0007669"/>
    <property type="project" value="UniProtKB-SubCell"/>
</dbReference>
<dbReference type="SUPFAM" id="SSF53822">
    <property type="entry name" value="Periplasmic binding protein-like I"/>
    <property type="match status" value="1"/>
</dbReference>
<dbReference type="Pfam" id="PF13458">
    <property type="entry name" value="Peripla_BP_6"/>
    <property type="match status" value="1"/>
</dbReference>
<keyword evidence="3" id="KW-1003">Cell membrane</keyword>
<keyword evidence="7 8" id="KW-0472">Membrane</keyword>
<dbReference type="InterPro" id="IPR028081">
    <property type="entry name" value="Leu-bd"/>
</dbReference>
<dbReference type="InterPro" id="IPR018490">
    <property type="entry name" value="cNMP-bd_dom_sf"/>
</dbReference>
<keyword evidence="11" id="KW-1185">Reference proteome</keyword>
<dbReference type="PROSITE" id="PS00889">
    <property type="entry name" value="CNMP_BINDING_2"/>
    <property type="match status" value="1"/>
</dbReference>
<dbReference type="PROSITE" id="PS00888">
    <property type="entry name" value="CNMP_BINDING_1"/>
    <property type="match status" value="1"/>
</dbReference>
<dbReference type="OrthoDB" id="9793781at2"/>
<keyword evidence="6 8" id="KW-1133">Transmembrane helix</keyword>
<gene>
    <name evidence="10" type="ORF">DENIS_4663</name>
</gene>
<name>A0A401G3H4_9BACT</name>
<evidence type="ECO:0000313" key="11">
    <source>
        <dbReference type="Proteomes" id="UP000288096"/>
    </source>
</evidence>
<dbReference type="InterPro" id="IPR006685">
    <property type="entry name" value="MscS_channel_2nd"/>
</dbReference>
<dbReference type="RefSeq" id="WP_124330710.1">
    <property type="nucleotide sequence ID" value="NZ_BEXT01000001.1"/>
</dbReference>
<dbReference type="InterPro" id="IPR000595">
    <property type="entry name" value="cNMP-bd_dom"/>
</dbReference>
<dbReference type="Gene3D" id="1.10.287.1260">
    <property type="match status" value="1"/>
</dbReference>
<evidence type="ECO:0000256" key="8">
    <source>
        <dbReference type="SAM" id="Phobius"/>
    </source>
</evidence>
<keyword evidence="4 8" id="KW-0812">Transmembrane</keyword>
<dbReference type="Gene3D" id="3.40.50.2300">
    <property type="match status" value="2"/>
</dbReference>
<dbReference type="InterPro" id="IPR018488">
    <property type="entry name" value="cNMP-bd_CS"/>
</dbReference>
<evidence type="ECO:0000256" key="3">
    <source>
        <dbReference type="ARBA" id="ARBA00022475"/>
    </source>
</evidence>
<accession>A0A401G3H4</accession>
<dbReference type="InterPro" id="IPR011066">
    <property type="entry name" value="MscS_channel_C_sf"/>
</dbReference>
<dbReference type="CDD" id="cd00038">
    <property type="entry name" value="CAP_ED"/>
    <property type="match status" value="1"/>
</dbReference>
<evidence type="ECO:0000313" key="10">
    <source>
        <dbReference type="EMBL" id="GBC63665.1"/>
    </source>
</evidence>
<dbReference type="PANTHER" id="PTHR47151:SF2">
    <property type="entry name" value="AMINO ACID BINDING PROTEIN"/>
    <property type="match status" value="1"/>
</dbReference>
<dbReference type="PRINTS" id="PR00103">
    <property type="entry name" value="CAMPKINASE"/>
</dbReference>
<dbReference type="Gene3D" id="2.60.120.10">
    <property type="entry name" value="Jelly Rolls"/>
    <property type="match status" value="1"/>
</dbReference>
<comment type="caution">
    <text evidence="10">The sequence shown here is derived from an EMBL/GenBank/DDBJ whole genome shotgun (WGS) entry which is preliminary data.</text>
</comment>
<feature type="transmembrane region" description="Helical" evidence="8">
    <location>
        <begin position="658"/>
        <end position="676"/>
    </location>
</feature>
<dbReference type="GO" id="GO:0008381">
    <property type="term" value="F:mechanosensitive monoatomic ion channel activity"/>
    <property type="evidence" value="ECO:0007669"/>
    <property type="project" value="UniProtKB-ARBA"/>
</dbReference>